<dbReference type="Gene3D" id="3.40.390.10">
    <property type="entry name" value="Collagenase (Catalytic Domain)"/>
    <property type="match status" value="1"/>
</dbReference>
<dbReference type="EMBL" id="SNZB01000008">
    <property type="protein sequence ID" value="TDR16324.1"/>
    <property type="molecule type" value="Genomic_DNA"/>
</dbReference>
<sequence length="468" mass="50511">MKNFLWLLLLATSSMVQGKQISLLDENYNQSLKQIQIGQKITFSDVAMDHLGTVNLKVVAQKVFADDAKIVINTDKGVVEASPPLNQYFSGQIEGMIGSHVFFGILEGGKIEGVVTTDEGSKYALNWQQSNEFKLISQNIKSMASKDNRWFNPVDYIEIPSDQVQANKVQSSNKTAQGNTAYYIKLAVETDFEFYNIFGNSTDTVNYIAGLIGYISSIYTDEIDTSILVGNTSIWSTSSDPWIATNTECALYEVGKYWNDNNLGVDRALTHFISGKSSLSGIAWVGVLCNAGFLVDLSQSSCDGSNMSNYAGAISNYGGNYGVSSGLSGTFNPNNPQVIWDSVVVSHELGHNFNSPHTHCYEDIGGNSNPVDECNNSQAGQPGCYTGAQSLPGPSGQGSGTIMSYCHLLSPGLSNISLTLGTGHPFGTAPIRVPNRMRSHVDATALSNPLCIVPLSNLIIFEDGFEGT</sequence>
<evidence type="ECO:0000313" key="2">
    <source>
        <dbReference type="EMBL" id="TDR16324.1"/>
    </source>
</evidence>
<dbReference type="AlphaFoldDB" id="A0A4R6XF74"/>
<dbReference type="InterPro" id="IPR024079">
    <property type="entry name" value="MetalloPept_cat_dom_sf"/>
</dbReference>
<accession>A0A4R6XF74</accession>
<evidence type="ECO:0000313" key="3">
    <source>
        <dbReference type="Proteomes" id="UP000295724"/>
    </source>
</evidence>
<dbReference type="PANTHER" id="PTHR11905:SF159">
    <property type="entry name" value="ADAM METALLOPROTEASE"/>
    <property type="match status" value="1"/>
</dbReference>
<dbReference type="RefSeq" id="WP_099020131.1">
    <property type="nucleotide sequence ID" value="NZ_NIHB01000006.1"/>
</dbReference>
<dbReference type="GO" id="GO:0006508">
    <property type="term" value="P:proteolysis"/>
    <property type="evidence" value="ECO:0007669"/>
    <property type="project" value="InterPro"/>
</dbReference>
<proteinExistence type="predicted"/>
<keyword evidence="3" id="KW-1185">Reference proteome</keyword>
<reference evidence="2 3" key="1">
    <citation type="submission" date="2019-03" db="EMBL/GenBank/DDBJ databases">
        <title>Genomic Encyclopedia of Type Strains, Phase IV (KMG-IV): sequencing the most valuable type-strain genomes for metagenomic binning, comparative biology and taxonomic classification.</title>
        <authorList>
            <person name="Goeker M."/>
        </authorList>
    </citation>
    <scope>NUCLEOTIDE SEQUENCE [LARGE SCALE GENOMIC DNA]</scope>
    <source>
        <strain evidence="2 3">DSM 25488</strain>
    </source>
</reference>
<dbReference type="GO" id="GO:0004222">
    <property type="term" value="F:metalloendopeptidase activity"/>
    <property type="evidence" value="ECO:0007669"/>
    <property type="project" value="InterPro"/>
</dbReference>
<dbReference type="PANTHER" id="PTHR11905">
    <property type="entry name" value="ADAM A DISINTEGRIN AND METALLOPROTEASE DOMAIN"/>
    <property type="match status" value="1"/>
</dbReference>
<feature type="domain" description="Peptidase M12B" evidence="1">
    <location>
        <begin position="182"/>
        <end position="406"/>
    </location>
</feature>
<comment type="caution">
    <text evidence="2">The sequence shown here is derived from an EMBL/GenBank/DDBJ whole genome shotgun (WGS) entry which is preliminary data.</text>
</comment>
<dbReference type="Proteomes" id="UP000295724">
    <property type="component" value="Unassembled WGS sequence"/>
</dbReference>
<dbReference type="Pfam" id="PF13688">
    <property type="entry name" value="Reprolysin_5"/>
    <property type="match status" value="1"/>
</dbReference>
<name>A0A4R6XF74_9GAMM</name>
<protein>
    <submittedName>
        <fullName evidence="2">Metallopeptidase family M12-like protein</fullName>
    </submittedName>
</protein>
<dbReference type="OrthoDB" id="5242130at2"/>
<gene>
    <name evidence="2" type="ORF">C8D91_2851</name>
</gene>
<dbReference type="PROSITE" id="PS50215">
    <property type="entry name" value="ADAM_MEPRO"/>
    <property type="match status" value="1"/>
</dbReference>
<dbReference type="InterPro" id="IPR001590">
    <property type="entry name" value="Peptidase_M12B"/>
</dbReference>
<dbReference type="SUPFAM" id="SSF55486">
    <property type="entry name" value="Metalloproteases ('zincins'), catalytic domain"/>
    <property type="match status" value="1"/>
</dbReference>
<evidence type="ECO:0000259" key="1">
    <source>
        <dbReference type="PROSITE" id="PS50215"/>
    </source>
</evidence>
<organism evidence="2 3">
    <name type="scientific">Marinicella litoralis</name>
    <dbReference type="NCBI Taxonomy" id="644220"/>
    <lineage>
        <taxon>Bacteria</taxon>
        <taxon>Pseudomonadati</taxon>
        <taxon>Pseudomonadota</taxon>
        <taxon>Gammaproteobacteria</taxon>
        <taxon>Lysobacterales</taxon>
        <taxon>Marinicellaceae</taxon>
        <taxon>Marinicella</taxon>
    </lineage>
</organism>